<dbReference type="InterPro" id="IPR036312">
    <property type="entry name" value="Bifun_inhib/LTP/seed_sf"/>
</dbReference>
<evidence type="ECO:0000259" key="6">
    <source>
        <dbReference type="SMART" id="SM00499"/>
    </source>
</evidence>
<reference evidence="7" key="1">
    <citation type="submission" date="2023-10" db="EMBL/GenBank/DDBJ databases">
        <title>Chromosome-level genome of the transformable northern wattle, Acacia crassicarpa.</title>
        <authorList>
            <person name="Massaro I."/>
            <person name="Sinha N.R."/>
            <person name="Poethig S."/>
            <person name="Leichty A.R."/>
        </authorList>
    </citation>
    <scope>NUCLEOTIDE SEQUENCE</scope>
    <source>
        <strain evidence="7">Acra3RX</strain>
        <tissue evidence="7">Leaf</tissue>
    </source>
</reference>
<evidence type="ECO:0000313" key="8">
    <source>
        <dbReference type="Proteomes" id="UP001293593"/>
    </source>
</evidence>
<dbReference type="CDD" id="cd01960">
    <property type="entry name" value="nsLTP1"/>
    <property type="match status" value="1"/>
</dbReference>
<feature type="signal peptide" evidence="5">
    <location>
        <begin position="1"/>
        <end position="26"/>
    </location>
</feature>
<keyword evidence="8" id="KW-1185">Reference proteome</keyword>
<evidence type="ECO:0000256" key="2">
    <source>
        <dbReference type="ARBA" id="ARBA00022448"/>
    </source>
</evidence>
<feature type="chain" id="PRO_5041993993" description="Non-specific lipid-transfer protein" evidence="5">
    <location>
        <begin position="27"/>
        <end position="118"/>
    </location>
</feature>
<accession>A0AAE1JKZ0</accession>
<proteinExistence type="inferred from homology"/>
<comment type="function">
    <text evidence="4">Plant non-specific lipid-transfer proteins transfer phospholipids as well as galactolipids across membranes. May play a role in wax or cutin deposition in the cell walls of expanding epidermal cells and certain secretory tissues.</text>
</comment>
<evidence type="ECO:0000256" key="4">
    <source>
        <dbReference type="RuleBase" id="RU000628"/>
    </source>
</evidence>
<feature type="domain" description="Bifunctional inhibitor/plant lipid transfer protein/seed storage helical" evidence="6">
    <location>
        <begin position="29"/>
        <end position="113"/>
    </location>
</feature>
<keyword evidence="4" id="KW-0446">Lipid-binding</keyword>
<keyword evidence="5" id="KW-0732">Signal</keyword>
<dbReference type="InterPro" id="IPR000528">
    <property type="entry name" value="Plant_nsLTP"/>
</dbReference>
<dbReference type="GO" id="GO:0006869">
    <property type="term" value="P:lipid transport"/>
    <property type="evidence" value="ECO:0007669"/>
    <property type="project" value="InterPro"/>
</dbReference>
<organism evidence="7 8">
    <name type="scientific">Acacia crassicarpa</name>
    <name type="common">northern wattle</name>
    <dbReference type="NCBI Taxonomy" id="499986"/>
    <lineage>
        <taxon>Eukaryota</taxon>
        <taxon>Viridiplantae</taxon>
        <taxon>Streptophyta</taxon>
        <taxon>Embryophyta</taxon>
        <taxon>Tracheophyta</taxon>
        <taxon>Spermatophyta</taxon>
        <taxon>Magnoliopsida</taxon>
        <taxon>eudicotyledons</taxon>
        <taxon>Gunneridae</taxon>
        <taxon>Pentapetalae</taxon>
        <taxon>rosids</taxon>
        <taxon>fabids</taxon>
        <taxon>Fabales</taxon>
        <taxon>Fabaceae</taxon>
        <taxon>Caesalpinioideae</taxon>
        <taxon>mimosoid clade</taxon>
        <taxon>Acacieae</taxon>
        <taxon>Acacia</taxon>
    </lineage>
</organism>
<dbReference type="Gene3D" id="1.10.110.10">
    <property type="entry name" value="Plant lipid-transfer and hydrophobic proteins"/>
    <property type="match status" value="1"/>
</dbReference>
<dbReference type="Pfam" id="PF00234">
    <property type="entry name" value="Tryp_alpha_amyl"/>
    <property type="match status" value="1"/>
</dbReference>
<keyword evidence="2 4" id="KW-0813">Transport</keyword>
<dbReference type="SMART" id="SM00499">
    <property type="entry name" value="AAI"/>
    <property type="match status" value="1"/>
</dbReference>
<comment type="caution">
    <text evidence="7">The sequence shown here is derived from an EMBL/GenBank/DDBJ whole genome shotgun (WGS) entry which is preliminary data.</text>
</comment>
<protein>
    <recommendedName>
        <fullName evidence="4">Non-specific lipid-transfer protein</fullName>
    </recommendedName>
</protein>
<dbReference type="AlphaFoldDB" id="A0AAE1JKZ0"/>
<evidence type="ECO:0000256" key="3">
    <source>
        <dbReference type="ARBA" id="ARBA00023157"/>
    </source>
</evidence>
<dbReference type="InterPro" id="IPR016140">
    <property type="entry name" value="Bifunc_inhib/LTP/seed_store"/>
</dbReference>
<dbReference type="GO" id="GO:0008289">
    <property type="term" value="F:lipid binding"/>
    <property type="evidence" value="ECO:0007669"/>
    <property type="project" value="UniProtKB-KW"/>
</dbReference>
<evidence type="ECO:0000256" key="5">
    <source>
        <dbReference type="SAM" id="SignalP"/>
    </source>
</evidence>
<dbReference type="EMBL" id="JAWXYG010000016">
    <property type="protein sequence ID" value="KAK4253385.1"/>
    <property type="molecule type" value="Genomic_DNA"/>
</dbReference>
<name>A0AAE1JKZ0_9FABA</name>
<evidence type="ECO:0000313" key="7">
    <source>
        <dbReference type="EMBL" id="KAK4253385.1"/>
    </source>
</evidence>
<comment type="similarity">
    <text evidence="1 4">Belongs to the plant LTP family.</text>
</comment>
<dbReference type="PRINTS" id="PR00382">
    <property type="entry name" value="LIPIDTRNSFER"/>
</dbReference>
<dbReference type="SUPFAM" id="SSF47699">
    <property type="entry name" value="Bifunctional inhibitor/lipid-transfer protein/seed storage 2S albumin"/>
    <property type="match status" value="1"/>
</dbReference>
<keyword evidence="3" id="KW-1015">Disulfide bond</keyword>
<gene>
    <name evidence="7" type="ORF">QN277_010703</name>
</gene>
<dbReference type="FunFam" id="1.10.110.10:FF:000002">
    <property type="entry name" value="Non-specific lipid-transfer protein"/>
    <property type="match status" value="1"/>
</dbReference>
<evidence type="ECO:0000256" key="1">
    <source>
        <dbReference type="ARBA" id="ARBA00009748"/>
    </source>
</evidence>
<dbReference type="Proteomes" id="UP001293593">
    <property type="component" value="Unassembled WGS sequence"/>
</dbReference>
<dbReference type="PROSITE" id="PS00597">
    <property type="entry name" value="PLANT_LTP"/>
    <property type="match status" value="1"/>
</dbReference>
<dbReference type="PANTHER" id="PTHR33076">
    <property type="entry name" value="NON-SPECIFIC LIPID-TRANSFER PROTEIN 2-RELATED"/>
    <property type="match status" value="1"/>
</dbReference>
<sequence>MMGRLIVVAACMAVVLLVAAPPMAEAITCGQVESNLAPCINYLKNGGAPPPACCNGVRNTVNSARTTPDRQAVCNCLKVAASRVPGVKSQFAEALPPTCRVFIPYKISMSTNCASIRF</sequence>